<accession>A0ACB8ESL6</accession>
<organism evidence="1 2">
    <name type="scientific">Sphaerodactylus townsendi</name>
    <dbReference type="NCBI Taxonomy" id="933632"/>
    <lineage>
        <taxon>Eukaryota</taxon>
        <taxon>Metazoa</taxon>
        <taxon>Chordata</taxon>
        <taxon>Craniata</taxon>
        <taxon>Vertebrata</taxon>
        <taxon>Euteleostomi</taxon>
        <taxon>Lepidosauria</taxon>
        <taxon>Squamata</taxon>
        <taxon>Bifurcata</taxon>
        <taxon>Gekkota</taxon>
        <taxon>Sphaerodactylidae</taxon>
        <taxon>Sphaerodactylus</taxon>
    </lineage>
</organism>
<proteinExistence type="predicted"/>
<evidence type="ECO:0000313" key="2">
    <source>
        <dbReference type="Proteomes" id="UP000827872"/>
    </source>
</evidence>
<comment type="caution">
    <text evidence="1">The sequence shown here is derived from an EMBL/GenBank/DDBJ whole genome shotgun (WGS) entry which is preliminary data.</text>
</comment>
<evidence type="ECO:0000313" key="1">
    <source>
        <dbReference type="EMBL" id="KAH7995471.1"/>
    </source>
</evidence>
<sequence>MLTFVASHKLGLTYQLWHQVDTQSPRHGGESVVEVLKAHGKGREALQDIDELSLFKPLCKFCATVKTVREIVPVLRKAIAVAQSDTLGPVFVEFPLDVLYPYHLVKREQLKAQAAKGLVGNMVNLYLCHYVANLFAGAWEPRDRSPLPVRVPRATKGQVQQCVELISRAKKPLLLLGSQVTSPPTPVEVLRAALEHMKEERQPSNRKQRATSVHRY</sequence>
<gene>
    <name evidence="1" type="ORF">K3G42_025665</name>
</gene>
<dbReference type="Proteomes" id="UP000827872">
    <property type="component" value="Linkage Group LG07"/>
</dbReference>
<dbReference type="EMBL" id="CM037620">
    <property type="protein sequence ID" value="KAH7995471.1"/>
    <property type="molecule type" value="Genomic_DNA"/>
</dbReference>
<protein>
    <submittedName>
        <fullName evidence="1">Uncharacterized protein</fullName>
    </submittedName>
</protein>
<name>A0ACB8ESL6_9SAUR</name>
<reference evidence="1" key="1">
    <citation type="submission" date="2021-08" db="EMBL/GenBank/DDBJ databases">
        <title>The first chromosome-level gecko genome reveals the dynamic sex chromosomes of Neotropical dwarf geckos (Sphaerodactylidae: Sphaerodactylus).</title>
        <authorList>
            <person name="Pinto B.J."/>
            <person name="Keating S.E."/>
            <person name="Gamble T."/>
        </authorList>
    </citation>
    <scope>NUCLEOTIDE SEQUENCE</scope>
    <source>
        <strain evidence="1">TG3544</strain>
    </source>
</reference>
<keyword evidence="2" id="KW-1185">Reference proteome</keyword>